<reference evidence="2" key="2">
    <citation type="journal article" date="2015" name="Fish Shellfish Immunol.">
        <title>Early steps in the European eel (Anguilla anguilla)-Vibrio vulnificus interaction in the gills: Role of the RtxA13 toxin.</title>
        <authorList>
            <person name="Callol A."/>
            <person name="Pajuelo D."/>
            <person name="Ebbesson L."/>
            <person name="Teles M."/>
            <person name="MacKenzie S."/>
            <person name="Amaro C."/>
        </authorList>
    </citation>
    <scope>NUCLEOTIDE SEQUENCE</scope>
</reference>
<protein>
    <submittedName>
        <fullName evidence="2">Uncharacterized protein</fullName>
    </submittedName>
</protein>
<evidence type="ECO:0000256" key="1">
    <source>
        <dbReference type="SAM" id="Phobius"/>
    </source>
</evidence>
<keyword evidence="1" id="KW-0472">Membrane</keyword>
<proteinExistence type="predicted"/>
<sequence length="36" mass="4086">MFKEILSSMCGDFSLQIIVCLFYIVNINSIACLIRS</sequence>
<accession>A0A0E9TMK7</accession>
<organism evidence="2">
    <name type="scientific">Anguilla anguilla</name>
    <name type="common">European freshwater eel</name>
    <name type="synonym">Muraena anguilla</name>
    <dbReference type="NCBI Taxonomy" id="7936"/>
    <lineage>
        <taxon>Eukaryota</taxon>
        <taxon>Metazoa</taxon>
        <taxon>Chordata</taxon>
        <taxon>Craniata</taxon>
        <taxon>Vertebrata</taxon>
        <taxon>Euteleostomi</taxon>
        <taxon>Actinopterygii</taxon>
        <taxon>Neopterygii</taxon>
        <taxon>Teleostei</taxon>
        <taxon>Anguilliformes</taxon>
        <taxon>Anguillidae</taxon>
        <taxon>Anguilla</taxon>
    </lineage>
</organism>
<dbReference type="EMBL" id="GBXM01053673">
    <property type="protein sequence ID" value="JAH54904.1"/>
    <property type="molecule type" value="Transcribed_RNA"/>
</dbReference>
<keyword evidence="1" id="KW-0812">Transmembrane</keyword>
<dbReference type="AlphaFoldDB" id="A0A0E9TMK7"/>
<evidence type="ECO:0000313" key="2">
    <source>
        <dbReference type="EMBL" id="JAH54904.1"/>
    </source>
</evidence>
<reference evidence="2" key="1">
    <citation type="submission" date="2014-11" db="EMBL/GenBank/DDBJ databases">
        <authorList>
            <person name="Amaro Gonzalez C."/>
        </authorList>
    </citation>
    <scope>NUCLEOTIDE SEQUENCE</scope>
</reference>
<keyword evidence="1" id="KW-1133">Transmembrane helix</keyword>
<feature type="transmembrane region" description="Helical" evidence="1">
    <location>
        <begin position="13"/>
        <end position="34"/>
    </location>
</feature>
<name>A0A0E9TMK7_ANGAN</name>